<evidence type="ECO:0000256" key="5">
    <source>
        <dbReference type="SAM" id="MobiDB-lite"/>
    </source>
</evidence>
<dbReference type="PROSITE" id="PS00475">
    <property type="entry name" value="RIBOSOMAL_L15"/>
    <property type="match status" value="1"/>
</dbReference>
<dbReference type="Pfam" id="PF00828">
    <property type="entry name" value="Ribosomal_L27A"/>
    <property type="match status" value="1"/>
</dbReference>
<feature type="compositionally biased region" description="Basic residues" evidence="5">
    <location>
        <begin position="1"/>
        <end position="24"/>
    </location>
</feature>
<dbReference type="SUPFAM" id="SSF52080">
    <property type="entry name" value="Ribosomal proteins L15p and L18e"/>
    <property type="match status" value="1"/>
</dbReference>
<dbReference type="PANTHER" id="PTHR11721:SF3">
    <property type="entry name" value="LARGE RIBOSOMAL SUBUNIT PROTEIN UL15"/>
    <property type="match status" value="1"/>
</dbReference>
<reference evidence="7 8" key="1">
    <citation type="journal article" date="2023" name="bioRxiv">
        <title>Genome report: Whole genome sequence and annotation of Penstemon davidsonii.</title>
        <authorList>
            <person name="Ostevik K.L."/>
            <person name="Alabady M."/>
            <person name="Zhang M."/>
            <person name="Rausher M.D."/>
        </authorList>
    </citation>
    <scope>NUCLEOTIDE SEQUENCE [LARGE SCALE GENOMIC DNA]</scope>
    <source>
        <strain evidence="7">DNT005</strain>
        <tissue evidence="7">Whole leaf</tissue>
    </source>
</reference>
<name>A0ABR0CTC0_9LAMI</name>
<keyword evidence="2 4" id="KW-0689">Ribosomal protein</keyword>
<comment type="similarity">
    <text evidence="1 4">Belongs to the universal ribosomal protein uL15 family.</text>
</comment>
<dbReference type="InterPro" id="IPR021131">
    <property type="entry name" value="Ribosomal_uL15/eL18"/>
</dbReference>
<gene>
    <name evidence="7" type="ORF">RD792_013211</name>
</gene>
<dbReference type="InterPro" id="IPR036227">
    <property type="entry name" value="Ribosomal_uL15/eL18_sf"/>
</dbReference>
<protein>
    <recommendedName>
        <fullName evidence="6">Large ribosomal subunit protein uL15/eL18 domain-containing protein</fullName>
    </recommendedName>
</protein>
<evidence type="ECO:0000256" key="1">
    <source>
        <dbReference type="ARBA" id="ARBA00007320"/>
    </source>
</evidence>
<dbReference type="EMBL" id="JAYDYQ010002686">
    <property type="protein sequence ID" value="KAK4480152.1"/>
    <property type="molecule type" value="Genomic_DNA"/>
</dbReference>
<evidence type="ECO:0000259" key="6">
    <source>
        <dbReference type="Pfam" id="PF00828"/>
    </source>
</evidence>
<dbReference type="InterPro" id="IPR001196">
    <property type="entry name" value="Ribosomal_uL15_CS"/>
</dbReference>
<feature type="region of interest" description="Disordered" evidence="5">
    <location>
        <begin position="1"/>
        <end position="36"/>
    </location>
</feature>
<feature type="domain" description="Large ribosomal subunit protein uL15/eL18" evidence="6">
    <location>
        <begin position="37"/>
        <end position="85"/>
    </location>
</feature>
<comment type="caution">
    <text evidence="7">The sequence shown here is derived from an EMBL/GenBank/DDBJ whole genome shotgun (WGS) entry which is preliminary data.</text>
</comment>
<sequence length="89" mass="9815">MTTRFKKNSKKRGHGRIEKHRKHPGGREVRDKASKDNVPLVDVTQFGYFKVLGKGLLPPDQPVVVKAKLVSKVAEKKIKEAGGAVLLTA</sequence>
<dbReference type="Proteomes" id="UP001291926">
    <property type="component" value="Unassembled WGS sequence"/>
</dbReference>
<evidence type="ECO:0000313" key="8">
    <source>
        <dbReference type="Proteomes" id="UP001291926"/>
    </source>
</evidence>
<evidence type="ECO:0000256" key="2">
    <source>
        <dbReference type="ARBA" id="ARBA00022980"/>
    </source>
</evidence>
<dbReference type="PANTHER" id="PTHR11721">
    <property type="entry name" value="60S RIBOSOMAL PROTEIN L27A"/>
    <property type="match status" value="1"/>
</dbReference>
<evidence type="ECO:0000256" key="4">
    <source>
        <dbReference type="RuleBase" id="RU003888"/>
    </source>
</evidence>
<organism evidence="7 8">
    <name type="scientific">Penstemon davidsonii</name>
    <dbReference type="NCBI Taxonomy" id="160366"/>
    <lineage>
        <taxon>Eukaryota</taxon>
        <taxon>Viridiplantae</taxon>
        <taxon>Streptophyta</taxon>
        <taxon>Embryophyta</taxon>
        <taxon>Tracheophyta</taxon>
        <taxon>Spermatophyta</taxon>
        <taxon>Magnoliopsida</taxon>
        <taxon>eudicotyledons</taxon>
        <taxon>Gunneridae</taxon>
        <taxon>Pentapetalae</taxon>
        <taxon>asterids</taxon>
        <taxon>lamiids</taxon>
        <taxon>Lamiales</taxon>
        <taxon>Plantaginaceae</taxon>
        <taxon>Cheloneae</taxon>
        <taxon>Penstemon</taxon>
    </lineage>
</organism>
<accession>A0ABR0CTC0</accession>
<evidence type="ECO:0000256" key="3">
    <source>
        <dbReference type="ARBA" id="ARBA00023274"/>
    </source>
</evidence>
<evidence type="ECO:0000313" key="7">
    <source>
        <dbReference type="EMBL" id="KAK4480152.1"/>
    </source>
</evidence>
<proteinExistence type="inferred from homology"/>
<feature type="compositionally biased region" description="Basic and acidic residues" evidence="5">
    <location>
        <begin position="25"/>
        <end position="35"/>
    </location>
</feature>
<keyword evidence="3 4" id="KW-0687">Ribonucleoprotein</keyword>
<dbReference type="Gene3D" id="3.100.10.10">
    <property type="match status" value="1"/>
</dbReference>
<keyword evidence="8" id="KW-1185">Reference proteome</keyword>